<reference evidence="1 2" key="1">
    <citation type="submission" date="2006-10" db="EMBL/GenBank/DDBJ databases">
        <authorList>
            <person name="Fleischmann R.D."/>
            <person name="Dodson R.J."/>
            <person name="Haft D.H."/>
            <person name="Merkel J.S."/>
            <person name="Nelson W.C."/>
            <person name="Fraser C.M."/>
        </authorList>
    </citation>
    <scope>NUCLEOTIDE SEQUENCE [LARGE SCALE GENOMIC DNA]</scope>
    <source>
        <strain evidence="2">ATCC 700084 / mc(2)155</strain>
    </source>
</reference>
<gene>
    <name evidence="1" type="ordered locus">MSMEG_3794</name>
</gene>
<accession>A0QYU9</accession>
<organism evidence="1 2">
    <name type="scientific">Mycolicibacterium smegmatis (strain ATCC 700084 / mc(2)155)</name>
    <name type="common">Mycobacterium smegmatis</name>
    <dbReference type="NCBI Taxonomy" id="246196"/>
    <lineage>
        <taxon>Bacteria</taxon>
        <taxon>Bacillati</taxon>
        <taxon>Actinomycetota</taxon>
        <taxon>Actinomycetes</taxon>
        <taxon>Mycobacteriales</taxon>
        <taxon>Mycobacteriaceae</taxon>
        <taxon>Mycolicibacterium</taxon>
    </lineage>
</organism>
<protein>
    <submittedName>
        <fullName evidence="1">Uncharacterized protein</fullName>
    </submittedName>
</protein>
<dbReference type="EMBL" id="CP000480">
    <property type="protein sequence ID" value="ABK73481.1"/>
    <property type="molecule type" value="Genomic_DNA"/>
</dbReference>
<evidence type="ECO:0000313" key="2">
    <source>
        <dbReference type="Proteomes" id="UP000000757"/>
    </source>
</evidence>
<evidence type="ECO:0000313" key="1">
    <source>
        <dbReference type="EMBL" id="ABK73481.1"/>
    </source>
</evidence>
<name>A0QYU9_MYCS2</name>
<proteinExistence type="predicted"/>
<dbReference type="AlphaFoldDB" id="A0QYU9"/>
<sequence length="37" mass="4205">MESHSHRWPPRFNGPVTDILGCRFCARRHGGAGGERR</sequence>
<keyword evidence="2" id="KW-1185">Reference proteome</keyword>
<dbReference type="KEGG" id="msm:MSMEG_3794"/>
<dbReference type="STRING" id="246196.MSMEG_3794"/>
<dbReference type="Proteomes" id="UP000000757">
    <property type="component" value="Chromosome"/>
</dbReference>